<evidence type="ECO:0000256" key="1">
    <source>
        <dbReference type="SAM" id="MobiDB-lite"/>
    </source>
</evidence>
<reference evidence="4" key="1">
    <citation type="journal article" date="2019" name="Int. J. Syst. Evol. Microbiol.">
        <title>The Global Catalogue of Microorganisms (GCM) 10K type strain sequencing project: providing services to taxonomists for standard genome sequencing and annotation.</title>
        <authorList>
            <consortium name="The Broad Institute Genomics Platform"/>
            <consortium name="The Broad Institute Genome Sequencing Center for Infectious Disease"/>
            <person name="Wu L."/>
            <person name="Ma J."/>
        </authorList>
    </citation>
    <scope>NUCLEOTIDE SEQUENCE [LARGE SCALE GENOMIC DNA]</scope>
    <source>
        <strain evidence="4">JCM 17591</strain>
    </source>
</reference>
<organism evidence="3 4">
    <name type="scientific">Gryllotalpicola koreensis</name>
    <dbReference type="NCBI Taxonomy" id="993086"/>
    <lineage>
        <taxon>Bacteria</taxon>
        <taxon>Bacillati</taxon>
        <taxon>Actinomycetota</taxon>
        <taxon>Actinomycetes</taxon>
        <taxon>Micrococcales</taxon>
        <taxon>Microbacteriaceae</taxon>
        <taxon>Gryllotalpicola</taxon>
    </lineage>
</organism>
<keyword evidence="2" id="KW-0472">Membrane</keyword>
<keyword evidence="2" id="KW-0812">Transmembrane</keyword>
<comment type="caution">
    <text evidence="3">The sequence shown here is derived from an EMBL/GenBank/DDBJ whole genome shotgun (WGS) entry which is preliminary data.</text>
</comment>
<keyword evidence="4" id="KW-1185">Reference proteome</keyword>
<feature type="transmembrane region" description="Helical" evidence="2">
    <location>
        <begin position="50"/>
        <end position="69"/>
    </location>
</feature>
<gene>
    <name evidence="3" type="ORF">GCM10022287_00640</name>
</gene>
<evidence type="ECO:0000313" key="4">
    <source>
        <dbReference type="Proteomes" id="UP001501079"/>
    </source>
</evidence>
<feature type="region of interest" description="Disordered" evidence="1">
    <location>
        <begin position="1"/>
        <end position="22"/>
    </location>
</feature>
<dbReference type="Proteomes" id="UP001501079">
    <property type="component" value="Unassembled WGS sequence"/>
</dbReference>
<accession>A0ABP7ZPJ0</accession>
<sequence length="83" mass="8547">MTTHPNTAPLGDHMPESRRRPIKQWAPLGSLLGAVAGSGVGASLGQPHSWAWFLGGAAAVWVVAGAEALRRRGRAHAQSGGEG</sequence>
<evidence type="ECO:0000313" key="3">
    <source>
        <dbReference type="EMBL" id="GAA4167328.1"/>
    </source>
</evidence>
<keyword evidence="2" id="KW-1133">Transmembrane helix</keyword>
<dbReference type="EMBL" id="BAABBW010000001">
    <property type="protein sequence ID" value="GAA4167328.1"/>
    <property type="molecule type" value="Genomic_DNA"/>
</dbReference>
<protein>
    <submittedName>
        <fullName evidence="3">Uncharacterized protein</fullName>
    </submittedName>
</protein>
<proteinExistence type="predicted"/>
<evidence type="ECO:0000256" key="2">
    <source>
        <dbReference type="SAM" id="Phobius"/>
    </source>
</evidence>
<name>A0ABP7ZPJ0_9MICO</name>